<evidence type="ECO:0000313" key="2">
    <source>
        <dbReference type="Proteomes" id="UP001165367"/>
    </source>
</evidence>
<protein>
    <submittedName>
        <fullName evidence="1">Uncharacterized protein</fullName>
    </submittedName>
</protein>
<comment type="caution">
    <text evidence="1">The sequence shown here is derived from an EMBL/GenBank/DDBJ whole genome shotgun (WGS) entry which is preliminary data.</text>
</comment>
<sequence length="191" mass="22630">MIYRIDELKPKAWANEYLRYLDLRKKGLRKASFEALEQFILIYNDLDKTLRRLFIDFIYQIGREAGNCDEYIPVNLYSVFKMELNKWIKEEPENPIPYRWSSELSLVKRAVELDPSDQLTLDIFFSRLIKGIEMNQHEVEFGFAYDGDPMQDLQLIISVESYVVYLEDAKMKEEVKKSLLVLKNVASKAIR</sequence>
<reference evidence="1" key="1">
    <citation type="submission" date="2022-01" db="EMBL/GenBank/DDBJ databases">
        <authorList>
            <person name="Jo J.-H."/>
            <person name="Im W.-T."/>
        </authorList>
    </citation>
    <scope>NUCLEOTIDE SEQUENCE</scope>
    <source>
        <strain evidence="1">NA20</strain>
    </source>
</reference>
<organism evidence="1 2">
    <name type="scientific">Terrimonas ginsenosidimutans</name>
    <dbReference type="NCBI Taxonomy" id="2908004"/>
    <lineage>
        <taxon>Bacteria</taxon>
        <taxon>Pseudomonadati</taxon>
        <taxon>Bacteroidota</taxon>
        <taxon>Chitinophagia</taxon>
        <taxon>Chitinophagales</taxon>
        <taxon>Chitinophagaceae</taxon>
        <taxon>Terrimonas</taxon>
    </lineage>
</organism>
<accession>A0ABS9L0R1</accession>
<evidence type="ECO:0000313" key="1">
    <source>
        <dbReference type="EMBL" id="MCG2618158.1"/>
    </source>
</evidence>
<name>A0ABS9L0R1_9BACT</name>
<gene>
    <name evidence="1" type="ORF">LZZ85_27910</name>
</gene>
<proteinExistence type="predicted"/>
<dbReference type="RefSeq" id="WP_237877373.1">
    <property type="nucleotide sequence ID" value="NZ_JAKLTR010000037.1"/>
</dbReference>
<keyword evidence="2" id="KW-1185">Reference proteome</keyword>
<dbReference type="Proteomes" id="UP001165367">
    <property type="component" value="Unassembled WGS sequence"/>
</dbReference>
<dbReference type="EMBL" id="JAKLTR010000037">
    <property type="protein sequence ID" value="MCG2618158.1"/>
    <property type="molecule type" value="Genomic_DNA"/>
</dbReference>